<feature type="region of interest" description="Disordered" evidence="3">
    <location>
        <begin position="90"/>
        <end position="131"/>
    </location>
</feature>
<evidence type="ECO:0000256" key="2">
    <source>
        <dbReference type="ARBA" id="ARBA00093628"/>
    </source>
</evidence>
<evidence type="ECO:0000256" key="1">
    <source>
        <dbReference type="ARBA" id="ARBA00093464"/>
    </source>
</evidence>
<dbReference type="Proteomes" id="UP000595095">
    <property type="component" value="Chromosome"/>
</dbReference>
<evidence type="ECO:0000313" key="5">
    <source>
        <dbReference type="Proteomes" id="UP000595095"/>
    </source>
</evidence>
<dbReference type="EMBL" id="CP064795">
    <property type="protein sequence ID" value="QPG05387.1"/>
    <property type="molecule type" value="Genomic_DNA"/>
</dbReference>
<accession>A0A7S9DX02</accession>
<dbReference type="RefSeq" id="WP_195810477.1">
    <property type="nucleotide sequence ID" value="NZ_CP064795.1"/>
</dbReference>
<evidence type="ECO:0000313" key="4">
    <source>
        <dbReference type="EMBL" id="QPG05387.1"/>
    </source>
</evidence>
<dbReference type="KEGG" id="smaa:IT774_14980"/>
<comment type="similarity">
    <text evidence="1">Belongs to the MaoP family.</text>
</comment>
<keyword evidence="5" id="KW-1185">Reference proteome</keyword>
<evidence type="ECO:0000256" key="3">
    <source>
        <dbReference type="SAM" id="MobiDB-lite"/>
    </source>
</evidence>
<dbReference type="AlphaFoldDB" id="A0A7S9DX02"/>
<name>A0A7S9DX02_9ALTE</name>
<sequence length="131" mass="14420">MVKLTRDALLKRPFSDLRFYPYGFSRSGDFSISESNLLAQYGTLIAALVDGELIPETAAEQGYIDVALGRKKPGDAIEKVWAKYQQRINRPKPDSVYGSKPLTEGPQPAGSSTDPDTCEDIPLLNIQVDES</sequence>
<dbReference type="Pfam" id="PF04219">
    <property type="entry name" value="DUF413"/>
    <property type="match status" value="1"/>
</dbReference>
<gene>
    <name evidence="4" type="primary">maoP</name>
    <name evidence="4" type="ORF">IT774_14980</name>
</gene>
<proteinExistence type="inferred from homology"/>
<dbReference type="InterPro" id="IPR007335">
    <property type="entry name" value="DUF413"/>
</dbReference>
<reference evidence="4 5" key="1">
    <citation type="submission" date="2020-11" db="EMBL/GenBank/DDBJ databases">
        <title>Complete genome sequence for Salinimonas sp. strain G2-b.</title>
        <authorList>
            <person name="Park S.-J."/>
        </authorList>
    </citation>
    <scope>NUCLEOTIDE SEQUENCE [LARGE SCALE GENOMIC DNA]</scope>
    <source>
        <strain evidence="4 5">G2-b</strain>
    </source>
</reference>
<protein>
    <recommendedName>
        <fullName evidence="2">Macrodomain Ori protein</fullName>
    </recommendedName>
</protein>
<organism evidence="4 5">
    <name type="scientific">Salinimonas marina</name>
    <dbReference type="NCBI Taxonomy" id="2785918"/>
    <lineage>
        <taxon>Bacteria</taxon>
        <taxon>Pseudomonadati</taxon>
        <taxon>Pseudomonadota</taxon>
        <taxon>Gammaproteobacteria</taxon>
        <taxon>Alteromonadales</taxon>
        <taxon>Alteromonadaceae</taxon>
        <taxon>Alteromonas/Salinimonas group</taxon>
        <taxon>Salinimonas</taxon>
    </lineage>
</organism>